<organism evidence="1 3">
    <name type="scientific">Rhizophagus clarus</name>
    <dbReference type="NCBI Taxonomy" id="94130"/>
    <lineage>
        <taxon>Eukaryota</taxon>
        <taxon>Fungi</taxon>
        <taxon>Fungi incertae sedis</taxon>
        <taxon>Mucoromycota</taxon>
        <taxon>Glomeromycotina</taxon>
        <taxon>Glomeromycetes</taxon>
        <taxon>Glomerales</taxon>
        <taxon>Glomeraceae</taxon>
        <taxon>Rhizophagus</taxon>
    </lineage>
</organism>
<name>A0A2Z6RIK9_9GLOM</name>
<dbReference type="Proteomes" id="UP000247702">
    <property type="component" value="Unassembled WGS sequence"/>
</dbReference>
<comment type="caution">
    <text evidence="1">The sequence shown here is derived from an EMBL/GenBank/DDBJ whole genome shotgun (WGS) entry which is preliminary data.</text>
</comment>
<dbReference type="Proteomes" id="UP000615446">
    <property type="component" value="Unassembled WGS sequence"/>
</dbReference>
<keyword evidence="3" id="KW-1185">Reference proteome</keyword>
<dbReference type="EMBL" id="BEXD01003842">
    <property type="protein sequence ID" value="GBC02668.1"/>
    <property type="molecule type" value="Genomic_DNA"/>
</dbReference>
<dbReference type="EMBL" id="BLAL01000043">
    <property type="protein sequence ID" value="GES79301.1"/>
    <property type="molecule type" value="Genomic_DNA"/>
</dbReference>
<evidence type="ECO:0000313" key="2">
    <source>
        <dbReference type="EMBL" id="GES79301.1"/>
    </source>
</evidence>
<evidence type="ECO:0000313" key="1">
    <source>
        <dbReference type="EMBL" id="GBC02668.1"/>
    </source>
</evidence>
<proteinExistence type="predicted"/>
<evidence type="ECO:0008006" key="4">
    <source>
        <dbReference type="Google" id="ProtNLM"/>
    </source>
</evidence>
<dbReference type="AlphaFoldDB" id="A0A2Z6RIK9"/>
<evidence type="ECO:0000313" key="3">
    <source>
        <dbReference type="Proteomes" id="UP000247702"/>
    </source>
</evidence>
<protein>
    <recommendedName>
        <fullName evidence="4">F-box domain-containing protein</fullName>
    </recommendedName>
</protein>
<dbReference type="STRING" id="94130.A0A2Z6RIK9"/>
<accession>A0A2Z6RIK9</accession>
<reference evidence="2" key="2">
    <citation type="submission" date="2019-10" db="EMBL/GenBank/DDBJ databases">
        <title>Conservation and host-specific expression of non-tandemly repeated heterogenous ribosome RNA gene in arbuscular mycorrhizal fungi.</title>
        <authorList>
            <person name="Maeda T."/>
            <person name="Kobayashi Y."/>
            <person name="Nakagawa T."/>
            <person name="Ezawa T."/>
            <person name="Yamaguchi K."/>
            <person name="Bino T."/>
            <person name="Nishimoto Y."/>
            <person name="Shigenobu S."/>
            <person name="Kawaguchi M."/>
        </authorList>
    </citation>
    <scope>NUCLEOTIDE SEQUENCE</scope>
    <source>
        <strain evidence="2">HR1</strain>
    </source>
</reference>
<sequence>MACSKLFPGNLPELTNEIIQYFRGDHNTLHSCILVNRSWCRLAMPLLWEDPFSMKLPKNYHFIEIYLHYINENDLKSLNEYGITDDLFPSVTTFNYPSFIKFSNTRNILLSTEKWVGATRCLLNRKRKANGDPVHESTYIFPLHPSELNLSRKIYKLLFDIFIKSNANLHTLEYVLNEFYDYNTIELILQNPDFIRKVTNLKLMKINSYLNFLSFIASNCNSISTLHFDFIRRNIMDRNLINDNISEIIKSQKNLKKVLFEQIEFPLNNTLLSLKYSNCINTLNSIVFFEVDFINTSSIVFCEVFNMLNVLDSIHILYCYFDSNLVQQIVNITKPFKLKSLFLSSTLKFDSLQSLLRKSGIYIENFGFKSLISNEVKKNLFDLALKYCSKINFFDLLGFNNQNIFSAFELIESINQNLNYLTINFCKFFNFQLSDDLELSSIILLNLGQLLPSRLEYLNLALMINIDNLKVFLNNSKNTFIKKLLIRNKMHKMSGNILPCIKDYIMRERRVKYFAFEEVFFIGRRKDLISSKIDVEEFDLYDIQVLNYNDLQIQVGDYIKEIY</sequence>
<gene>
    <name evidence="2" type="ORF">RCL2_000660700</name>
    <name evidence="1" type="ORF">RclHR1_04740011</name>
</gene>
<reference evidence="1 3" key="1">
    <citation type="submission" date="2017-11" db="EMBL/GenBank/DDBJ databases">
        <title>The genome of Rhizophagus clarus HR1 reveals common genetic basis of auxotrophy among arbuscular mycorrhizal fungi.</title>
        <authorList>
            <person name="Kobayashi Y."/>
        </authorList>
    </citation>
    <scope>NUCLEOTIDE SEQUENCE [LARGE SCALE GENOMIC DNA]</scope>
    <source>
        <strain evidence="1 3">HR1</strain>
    </source>
</reference>
<dbReference type="OrthoDB" id="2354532at2759"/>